<name>A0ABT0DWB4_9SPHN</name>
<organism evidence="2 3">
    <name type="scientific">Sphingobium agri</name>
    <dbReference type="NCBI Taxonomy" id="2933566"/>
    <lineage>
        <taxon>Bacteria</taxon>
        <taxon>Pseudomonadati</taxon>
        <taxon>Pseudomonadota</taxon>
        <taxon>Alphaproteobacteria</taxon>
        <taxon>Sphingomonadales</taxon>
        <taxon>Sphingomonadaceae</taxon>
        <taxon>Sphingobium</taxon>
    </lineage>
</organism>
<dbReference type="EMBL" id="JALKHS010000006">
    <property type="protein sequence ID" value="MCK0531405.1"/>
    <property type="molecule type" value="Genomic_DNA"/>
</dbReference>
<dbReference type="Proteomes" id="UP001203512">
    <property type="component" value="Unassembled WGS sequence"/>
</dbReference>
<sequence length="239" mass="26224">MQEGIWKVMRVLARLCRDRTGLALVEFAYATPVLLILITGGAELANYSITSMRLSALALQVADNASRIGEGDPMAAKKVSEAQVNDLLQGALAQGGNLNISGSYSEKQASGSFVTKNKARIVISSLEPDPDTSHPDRNYIHWQRCYGQAIDYSPRYGRQGDDNLTGMGPTGRQVYAPPGSAVIFVEIHYRYEPLFPVLRPGMFGAMNYGDMNTVAAMMVRDDRDMSQLYNNEMVTPSTC</sequence>
<keyword evidence="3" id="KW-1185">Reference proteome</keyword>
<keyword evidence="1" id="KW-0812">Transmembrane</keyword>
<protein>
    <submittedName>
        <fullName evidence="2">Pilus assembly protein</fullName>
    </submittedName>
</protein>
<comment type="caution">
    <text evidence="2">The sequence shown here is derived from an EMBL/GenBank/DDBJ whole genome shotgun (WGS) entry which is preliminary data.</text>
</comment>
<gene>
    <name evidence="2" type="ORF">MU848_07395</name>
</gene>
<reference evidence="2 3" key="1">
    <citation type="submission" date="2022-04" db="EMBL/GenBank/DDBJ databases">
        <authorList>
            <person name="Huq M.A."/>
        </authorList>
    </citation>
    <scope>NUCLEOTIDE SEQUENCE [LARGE SCALE GENOMIC DNA]</scope>
    <source>
        <strain evidence="2 3">MAH-33</strain>
    </source>
</reference>
<keyword evidence="1" id="KW-0472">Membrane</keyword>
<proteinExistence type="predicted"/>
<feature type="transmembrane region" description="Helical" evidence="1">
    <location>
        <begin position="21"/>
        <end position="42"/>
    </location>
</feature>
<dbReference type="RefSeq" id="WP_247231715.1">
    <property type="nucleotide sequence ID" value="NZ_JALKHS010000006.1"/>
</dbReference>
<evidence type="ECO:0000313" key="2">
    <source>
        <dbReference type="EMBL" id="MCK0531405.1"/>
    </source>
</evidence>
<keyword evidence="1" id="KW-1133">Transmembrane helix</keyword>
<evidence type="ECO:0000256" key="1">
    <source>
        <dbReference type="SAM" id="Phobius"/>
    </source>
</evidence>
<accession>A0ABT0DWB4</accession>
<evidence type="ECO:0000313" key="3">
    <source>
        <dbReference type="Proteomes" id="UP001203512"/>
    </source>
</evidence>